<dbReference type="InterPro" id="IPR036439">
    <property type="entry name" value="Dockerin_dom_sf"/>
</dbReference>
<name>A0A2M6IUH6_9BACT</name>
<dbReference type="EMBL" id="PCVM01000050">
    <property type="protein sequence ID" value="PIQ73522.1"/>
    <property type="molecule type" value="Genomic_DNA"/>
</dbReference>
<protein>
    <recommendedName>
        <fullName evidence="3">Dockerin domain-containing protein</fullName>
    </recommendedName>
</protein>
<dbReference type="PROSITE" id="PS51766">
    <property type="entry name" value="DOCKERIN"/>
    <property type="match status" value="1"/>
</dbReference>
<accession>A0A2M6IUH6</accession>
<evidence type="ECO:0000256" key="2">
    <source>
        <dbReference type="SAM" id="Phobius"/>
    </source>
</evidence>
<dbReference type="Gene3D" id="2.60.40.4130">
    <property type="match status" value="1"/>
</dbReference>
<sequence length="442" mass="48738">MEKEAQIQAKSIRHFTIPKFAMPKMRHLLLGLFGVCVIAAILWYMAPYLRNFFAGNIPAISAEFTEKDLTANVGDEFNISMQIAGKAVAFELYLNYDGDIVEYLRDTESNSGFTQVTTGYFIDPLIEEVTDSEDPNSTQKQLHLLIVSQTGQLDAIQFNLAFKALKVGATDFTKDEKSMIAGKNQDGSATYFELPPPAVLFTNVTVVEAEISPTTIPTFTPTPTPSPEPDATLTPTPTITPAATITPTPTVTPTPDPLAKRGDVKLVMNIKLQGVTRKPADAYIRFPAKVILSATNDQYKKEANIIFDAQDNGQWEGKWEIADVPLDLTYTVFIKGQKHLMKKICDANPKEEISGQYTCNEGAVKLVAGENRLDMSNIYLLAGDIPVQDGIINAVDVVYVRNNFGSLSSEKVTRGDLNLDGIVDTQDMVLMLKALEFKYDED</sequence>
<keyword evidence="2" id="KW-0472">Membrane</keyword>
<comment type="caution">
    <text evidence="4">The sequence shown here is derived from an EMBL/GenBank/DDBJ whole genome shotgun (WGS) entry which is preliminary data.</text>
</comment>
<dbReference type="SUPFAM" id="SSF63446">
    <property type="entry name" value="Type I dockerin domain"/>
    <property type="match status" value="1"/>
</dbReference>
<feature type="compositionally biased region" description="Low complexity" evidence="1">
    <location>
        <begin position="238"/>
        <end position="249"/>
    </location>
</feature>
<evidence type="ECO:0000313" key="4">
    <source>
        <dbReference type="EMBL" id="PIQ73522.1"/>
    </source>
</evidence>
<dbReference type="GO" id="GO:0030246">
    <property type="term" value="F:carbohydrate binding"/>
    <property type="evidence" value="ECO:0007669"/>
    <property type="project" value="InterPro"/>
</dbReference>
<dbReference type="AlphaFoldDB" id="A0A2M6IUH6"/>
<organism evidence="4 5">
    <name type="scientific">Candidatus Roizmanbacteria bacterium CG11_big_fil_rev_8_21_14_0_20_36_8</name>
    <dbReference type="NCBI Taxonomy" id="1974856"/>
    <lineage>
        <taxon>Bacteria</taxon>
        <taxon>Candidatus Roizmaniibacteriota</taxon>
    </lineage>
</organism>
<dbReference type="InterPro" id="IPR016134">
    <property type="entry name" value="Dockerin_dom"/>
</dbReference>
<evidence type="ECO:0000259" key="3">
    <source>
        <dbReference type="PROSITE" id="PS51766"/>
    </source>
</evidence>
<feature type="transmembrane region" description="Helical" evidence="2">
    <location>
        <begin position="28"/>
        <end position="46"/>
    </location>
</feature>
<keyword evidence="2" id="KW-1133">Transmembrane helix</keyword>
<proteinExistence type="predicted"/>
<gene>
    <name evidence="4" type="ORF">COV58_02070</name>
</gene>
<reference evidence="4 5" key="1">
    <citation type="submission" date="2017-09" db="EMBL/GenBank/DDBJ databases">
        <title>Depth-based differentiation of microbial function through sediment-hosted aquifers and enrichment of novel symbionts in the deep terrestrial subsurface.</title>
        <authorList>
            <person name="Probst A.J."/>
            <person name="Ladd B."/>
            <person name="Jarett J.K."/>
            <person name="Geller-Mcgrath D.E."/>
            <person name="Sieber C.M."/>
            <person name="Emerson J.B."/>
            <person name="Anantharaman K."/>
            <person name="Thomas B.C."/>
            <person name="Malmstrom R."/>
            <person name="Stieglmeier M."/>
            <person name="Klingl A."/>
            <person name="Woyke T."/>
            <person name="Ryan C.M."/>
            <person name="Banfield J.F."/>
        </authorList>
    </citation>
    <scope>NUCLEOTIDE SEQUENCE [LARGE SCALE GENOMIC DNA]</scope>
    <source>
        <strain evidence="4">CG11_big_fil_rev_8_21_14_0_20_36_8</strain>
    </source>
</reference>
<keyword evidence="2" id="KW-0812">Transmembrane</keyword>
<evidence type="ECO:0000313" key="5">
    <source>
        <dbReference type="Proteomes" id="UP000231056"/>
    </source>
</evidence>
<evidence type="ECO:0000256" key="1">
    <source>
        <dbReference type="SAM" id="MobiDB-lite"/>
    </source>
</evidence>
<feature type="domain" description="Dockerin" evidence="3">
    <location>
        <begin position="378"/>
        <end position="442"/>
    </location>
</feature>
<feature type="region of interest" description="Disordered" evidence="1">
    <location>
        <begin position="238"/>
        <end position="258"/>
    </location>
</feature>
<dbReference type="InterPro" id="IPR008965">
    <property type="entry name" value="CBM2/CBM3_carb-bd_dom_sf"/>
</dbReference>
<dbReference type="SUPFAM" id="SSF49384">
    <property type="entry name" value="Carbohydrate-binding domain"/>
    <property type="match status" value="1"/>
</dbReference>
<dbReference type="GO" id="GO:0000272">
    <property type="term" value="P:polysaccharide catabolic process"/>
    <property type="evidence" value="ECO:0007669"/>
    <property type="project" value="InterPro"/>
</dbReference>
<dbReference type="Proteomes" id="UP000231056">
    <property type="component" value="Unassembled WGS sequence"/>
</dbReference>